<dbReference type="HOGENOM" id="CLU_3104664_0_0_9"/>
<name>Q67L37_SYMTH</name>
<gene>
    <name evidence="1" type="ordered locus">STH2624</name>
</gene>
<evidence type="ECO:0000313" key="1">
    <source>
        <dbReference type="EMBL" id="BAD41609.1"/>
    </source>
</evidence>
<dbReference type="KEGG" id="sth:STH2624"/>
<keyword evidence="2" id="KW-1185">Reference proteome</keyword>
<dbReference type="EMBL" id="AP006840">
    <property type="protein sequence ID" value="BAD41609.1"/>
    <property type="molecule type" value="Genomic_DNA"/>
</dbReference>
<evidence type="ECO:0000313" key="2">
    <source>
        <dbReference type="Proteomes" id="UP000000417"/>
    </source>
</evidence>
<reference evidence="1 2" key="1">
    <citation type="journal article" date="2004" name="Nucleic Acids Res.">
        <title>Genome sequence of Symbiobacterium thermophilum, an uncultivable bacterium that depends on microbial commensalism.</title>
        <authorList>
            <person name="Ueda K."/>
            <person name="Yamashita A."/>
            <person name="Ishikawa J."/>
            <person name="Shimada M."/>
            <person name="Watsuji T."/>
            <person name="Morimura K."/>
            <person name="Ikeda H."/>
            <person name="Hattori M."/>
            <person name="Beppu T."/>
        </authorList>
    </citation>
    <scope>NUCLEOTIDE SEQUENCE [LARGE SCALE GENOMIC DNA]</scope>
    <source>
        <strain evidence="2">T / IAM 14863</strain>
    </source>
</reference>
<sequence>MNRLRVCAWCGSAIAEEQEEHRNLCPECSQVDELEAATPLYPVGERQPFQD</sequence>
<dbReference type="AlphaFoldDB" id="Q67L37"/>
<protein>
    <submittedName>
        <fullName evidence="1">Uncharacterized protein</fullName>
    </submittedName>
</protein>
<proteinExistence type="predicted"/>
<accession>Q67L37</accession>
<dbReference type="Proteomes" id="UP000000417">
    <property type="component" value="Chromosome"/>
</dbReference>
<organism evidence="1 2">
    <name type="scientific">Symbiobacterium thermophilum (strain DSM 24528 / JCM 14929 / IAM 14863 / T)</name>
    <dbReference type="NCBI Taxonomy" id="292459"/>
    <lineage>
        <taxon>Bacteria</taxon>
        <taxon>Bacillati</taxon>
        <taxon>Bacillota</taxon>
        <taxon>Clostridia</taxon>
        <taxon>Eubacteriales</taxon>
        <taxon>Symbiobacteriaceae</taxon>
        <taxon>Symbiobacterium</taxon>
    </lineage>
</organism>
<dbReference type="RefSeq" id="WP_011196746.1">
    <property type="nucleotide sequence ID" value="NC_006177.1"/>
</dbReference>